<name>A0A7J6E9V5_CANSA</name>
<keyword evidence="3" id="KW-0268">Exocytosis</keyword>
<dbReference type="InterPro" id="IPR046364">
    <property type="entry name" value="Exo70_C"/>
</dbReference>
<dbReference type="AlphaFoldDB" id="A0A7J6E9V5"/>
<dbReference type="GO" id="GO:0005546">
    <property type="term" value="F:phosphatidylinositol-4,5-bisphosphate binding"/>
    <property type="evidence" value="ECO:0007669"/>
    <property type="project" value="InterPro"/>
</dbReference>
<dbReference type="EMBL" id="JAATIQ010000462">
    <property type="protein sequence ID" value="KAF4355101.1"/>
    <property type="molecule type" value="Genomic_DNA"/>
</dbReference>
<comment type="similarity">
    <text evidence="1 3">Belongs to the EXO70 family.</text>
</comment>
<dbReference type="SUPFAM" id="SSF74788">
    <property type="entry name" value="Cullin repeat-like"/>
    <property type="match status" value="1"/>
</dbReference>
<dbReference type="GO" id="GO:0000145">
    <property type="term" value="C:exocyst"/>
    <property type="evidence" value="ECO:0007669"/>
    <property type="project" value="InterPro"/>
</dbReference>
<evidence type="ECO:0000256" key="3">
    <source>
        <dbReference type="RuleBase" id="RU365026"/>
    </source>
</evidence>
<comment type="function">
    <text evidence="3">Component of the exocyst complex.</text>
</comment>
<comment type="caution">
    <text evidence="5">The sequence shown here is derived from an EMBL/GenBank/DDBJ whole genome shotgun (WGS) entry which is preliminary data.</text>
</comment>
<keyword evidence="3" id="KW-0653">Protein transport</keyword>
<evidence type="ECO:0000256" key="2">
    <source>
        <dbReference type="ARBA" id="ARBA00022448"/>
    </source>
</evidence>
<keyword evidence="6" id="KW-1185">Reference proteome</keyword>
<dbReference type="GO" id="GO:0006887">
    <property type="term" value="P:exocytosis"/>
    <property type="evidence" value="ECO:0007669"/>
    <property type="project" value="UniProtKB-KW"/>
</dbReference>
<evidence type="ECO:0000313" key="6">
    <source>
        <dbReference type="Proteomes" id="UP000583929"/>
    </source>
</evidence>
<dbReference type="Gene3D" id="1.20.1280.170">
    <property type="entry name" value="Exocyst complex component Exo70"/>
    <property type="match status" value="1"/>
</dbReference>
<evidence type="ECO:0000259" key="4">
    <source>
        <dbReference type="Pfam" id="PF03081"/>
    </source>
</evidence>
<dbReference type="PANTHER" id="PTHR12542:SF95">
    <property type="entry name" value="EXOCYST SUBUNIT EXO70 FAMILY PROTEIN"/>
    <property type="match status" value="1"/>
</dbReference>
<organism evidence="5 6">
    <name type="scientific">Cannabis sativa</name>
    <name type="common">Hemp</name>
    <name type="synonym">Marijuana</name>
    <dbReference type="NCBI Taxonomy" id="3483"/>
    <lineage>
        <taxon>Eukaryota</taxon>
        <taxon>Viridiplantae</taxon>
        <taxon>Streptophyta</taxon>
        <taxon>Embryophyta</taxon>
        <taxon>Tracheophyta</taxon>
        <taxon>Spermatophyta</taxon>
        <taxon>Magnoliopsida</taxon>
        <taxon>eudicotyledons</taxon>
        <taxon>Gunneridae</taxon>
        <taxon>Pentapetalae</taxon>
        <taxon>rosids</taxon>
        <taxon>fabids</taxon>
        <taxon>Rosales</taxon>
        <taxon>Cannabaceae</taxon>
        <taxon>Cannabis</taxon>
    </lineage>
</organism>
<dbReference type="PANTHER" id="PTHR12542">
    <property type="entry name" value="EXOCYST COMPLEX PROTEIN EXO70"/>
    <property type="match status" value="1"/>
</dbReference>
<dbReference type="InterPro" id="IPR016159">
    <property type="entry name" value="Cullin_repeat-like_dom_sf"/>
</dbReference>
<accession>A0A7J6E9V5</accession>
<dbReference type="Proteomes" id="UP000583929">
    <property type="component" value="Unassembled WGS sequence"/>
</dbReference>
<protein>
    <recommendedName>
        <fullName evidence="3">Exocyst subunit Exo70 family protein</fullName>
    </recommendedName>
</protein>
<feature type="domain" description="Exocyst complex subunit Exo70 C-terminal" evidence="4">
    <location>
        <begin position="244"/>
        <end position="594"/>
    </location>
</feature>
<proteinExistence type="inferred from homology"/>
<dbReference type="Pfam" id="PF03081">
    <property type="entry name" value="Exo70_C"/>
    <property type="match status" value="1"/>
</dbReference>
<evidence type="ECO:0000256" key="1">
    <source>
        <dbReference type="ARBA" id="ARBA00006756"/>
    </source>
</evidence>
<dbReference type="GO" id="GO:0015031">
    <property type="term" value="P:protein transport"/>
    <property type="evidence" value="ECO:0007669"/>
    <property type="project" value="UniProtKB-KW"/>
</dbReference>
<reference evidence="5 6" key="1">
    <citation type="journal article" date="2020" name="bioRxiv">
        <title>Sequence and annotation of 42 cannabis genomes reveals extensive copy number variation in cannabinoid synthesis and pathogen resistance genes.</title>
        <authorList>
            <person name="Mckernan K.J."/>
            <person name="Helbert Y."/>
            <person name="Kane L.T."/>
            <person name="Ebling H."/>
            <person name="Zhang L."/>
            <person name="Liu B."/>
            <person name="Eaton Z."/>
            <person name="Mclaughlin S."/>
            <person name="Kingan S."/>
            <person name="Baybayan P."/>
            <person name="Concepcion G."/>
            <person name="Jordan M."/>
            <person name="Riva A."/>
            <person name="Barbazuk W."/>
            <person name="Harkins T."/>
        </authorList>
    </citation>
    <scope>NUCLEOTIDE SEQUENCE [LARGE SCALE GENOMIC DNA]</scope>
    <source>
        <strain evidence="6">cv. Jamaican Lion 4</strain>
        <tissue evidence="5">Leaf</tissue>
    </source>
</reference>
<keyword evidence="2 3" id="KW-0813">Transport</keyword>
<gene>
    <name evidence="5" type="ORF">G4B88_004313</name>
</gene>
<evidence type="ECO:0000313" key="5">
    <source>
        <dbReference type="EMBL" id="KAF4355101.1"/>
    </source>
</evidence>
<sequence>MAKNLEAARNLLKASLDKSKQVGIELDETGSRLREINQRLVPLEVEFREVYNHRTTYVRVKNQVDCVIGPIAAIPRVYKAIIELEKAIAFSEPHTELFSYLFLIRRLEEGLKFLGSHSLLAIRWLEGVFELFEGDELLMNLKDSSGVLKKLHGMEESCHIQGGLLSNALDKLEIELGKLFALTSSLGEIHAIMERLKANGRLEKCVSLFVEIRVSIAKRRLQALGLDYLDDVKISNNVEIYIEQWSMHLELALKQIFDHEYKLSKKVFEKIGSNIWMTCFARISIESGILSFIQFGNEVANMKNDPIKLLTLLDIFKVLNNLRMDFNRLYGSSACIEIQNPTRDLVKRVVENAYDIFQQLPFQVGSQRRFSPPQDGSVPRLVKFITNYCNQLLGEDYKATLIEVLTINQQWKQEIYEENLLSIQFHNIMKEIGLNLDSWSKAYSDTSLSYLFMMNNHCHFTNLRGTHLGDMMGETWLTSHDQYKDYYATLYFKETWEKTLLPLLTQKGTTSLISVSISRLKAFNEAFKESYEKQSNWVISDENLRQKMRGILVEKVVTTYRCYIQSYKALVEQDSSAGKYVKHTENSLESKLSSLFQPKLATTKYSSSSSSNNNNKHVHLIGKLKNVVTNQLRFTLTAM</sequence>
<dbReference type="InterPro" id="IPR004140">
    <property type="entry name" value="Exo70"/>
</dbReference>